<keyword evidence="4" id="KW-0067">ATP-binding</keyword>
<feature type="domain" description="Clp1 P-loop" evidence="7">
    <location>
        <begin position="5"/>
        <end position="185"/>
    </location>
</feature>
<gene>
    <name evidence="8" type="ORF">AYI68_g4023</name>
</gene>
<evidence type="ECO:0000256" key="3">
    <source>
        <dbReference type="ARBA" id="ARBA00022741"/>
    </source>
</evidence>
<dbReference type="STRING" id="133383.A0A1R0GY74"/>
<protein>
    <recommendedName>
        <fullName evidence="2">Polynucleotide 5'-hydroxyl-kinase GRC3</fullName>
    </recommendedName>
    <alternativeName>
        <fullName evidence="1">Polynucleotide 5'-hydroxyl-kinase grc3</fullName>
    </alternativeName>
</protein>
<dbReference type="Proteomes" id="UP000187455">
    <property type="component" value="Unassembled WGS sequence"/>
</dbReference>
<sequence>MLVLGPKDSGKTTIVRTLANYAIRQQETPIIINLDPSEGMTVVPGTISATTFSKPLNAQDGFLSYSLLESNGIIDYPLVYHYGYLSPSDQPSLYKKIVKSLANSIEKQLSLSLKYSKSGFIIDTSDQIDHSNYQLIQDIIADFKVDRILVVDNERLFSDFNKMYSQNQSVSVAKVPKSGGVSNHIIYSKSLAPSSTLPIGQVRQVSETQITKLEVDEKLSHMLIAVLQLDSQKPSVLPPQQQKEEEKEEEAAESLQIDESSIINSPVLGYINITLVDMKASHLVVLSPAPGRIPEKVLLAGEIQWIDS</sequence>
<dbReference type="GO" id="GO:0005634">
    <property type="term" value="C:nucleus"/>
    <property type="evidence" value="ECO:0007669"/>
    <property type="project" value="TreeGrafter"/>
</dbReference>
<dbReference type="InterPro" id="IPR027417">
    <property type="entry name" value="P-loop_NTPase"/>
</dbReference>
<evidence type="ECO:0000313" key="8">
    <source>
        <dbReference type="EMBL" id="OLY81864.1"/>
    </source>
</evidence>
<dbReference type="InterPro" id="IPR045116">
    <property type="entry name" value="Clp1/Grc3"/>
</dbReference>
<organism evidence="8 9">
    <name type="scientific">Smittium mucronatum</name>
    <dbReference type="NCBI Taxonomy" id="133383"/>
    <lineage>
        <taxon>Eukaryota</taxon>
        <taxon>Fungi</taxon>
        <taxon>Fungi incertae sedis</taxon>
        <taxon>Zoopagomycota</taxon>
        <taxon>Kickxellomycotina</taxon>
        <taxon>Harpellomycetes</taxon>
        <taxon>Harpellales</taxon>
        <taxon>Legeriomycetaceae</taxon>
        <taxon>Smittium</taxon>
    </lineage>
</organism>
<evidence type="ECO:0000259" key="7">
    <source>
        <dbReference type="Pfam" id="PF16575"/>
    </source>
</evidence>
<comment type="caution">
    <text evidence="8">The sequence shown here is derived from an EMBL/GenBank/DDBJ whole genome shotgun (WGS) entry which is preliminary data.</text>
</comment>
<dbReference type="GO" id="GO:0031124">
    <property type="term" value="P:mRNA 3'-end processing"/>
    <property type="evidence" value="ECO:0007669"/>
    <property type="project" value="InterPro"/>
</dbReference>
<dbReference type="Pfam" id="PF06807">
    <property type="entry name" value="Clp1"/>
    <property type="match status" value="1"/>
</dbReference>
<dbReference type="AlphaFoldDB" id="A0A1R0GY74"/>
<dbReference type="GO" id="GO:0051731">
    <property type="term" value="F:polynucleotide 5'-hydroxyl-kinase activity"/>
    <property type="evidence" value="ECO:0007669"/>
    <property type="project" value="InterPro"/>
</dbReference>
<reference evidence="8 9" key="1">
    <citation type="journal article" date="2016" name="Mol. Biol. Evol.">
        <title>Genome-Wide Survey of Gut Fungi (Harpellales) Reveals the First Horizontally Transferred Ubiquitin Gene from a Mosquito Host.</title>
        <authorList>
            <person name="Wang Y."/>
            <person name="White M.M."/>
            <person name="Kvist S."/>
            <person name="Moncalvo J.M."/>
        </authorList>
    </citation>
    <scope>NUCLEOTIDE SEQUENCE [LARGE SCALE GENOMIC DNA]</scope>
    <source>
        <strain evidence="8 9">ALG-7-W6</strain>
    </source>
</reference>
<keyword evidence="3" id="KW-0547">Nucleotide-binding</keyword>
<feature type="domain" description="Clp1 C-terminal" evidence="6">
    <location>
        <begin position="186"/>
        <end position="307"/>
    </location>
</feature>
<dbReference type="InterPro" id="IPR032319">
    <property type="entry name" value="CLP1_P"/>
</dbReference>
<dbReference type="Gene3D" id="2.40.30.330">
    <property type="entry name" value="Pre-mRNA cleavage complex subunit Clp1, C-terminal domain"/>
    <property type="match status" value="1"/>
</dbReference>
<evidence type="ECO:0000313" key="9">
    <source>
        <dbReference type="Proteomes" id="UP000187455"/>
    </source>
</evidence>
<evidence type="ECO:0000256" key="2">
    <source>
        <dbReference type="ARBA" id="ARBA00019824"/>
    </source>
</evidence>
<keyword evidence="9" id="KW-1185">Reference proteome</keyword>
<dbReference type="Pfam" id="PF16575">
    <property type="entry name" value="CLP1_P"/>
    <property type="match status" value="1"/>
</dbReference>
<evidence type="ECO:0000256" key="4">
    <source>
        <dbReference type="ARBA" id="ARBA00022840"/>
    </source>
</evidence>
<dbReference type="EMBL" id="LSSL01002103">
    <property type="protein sequence ID" value="OLY81864.1"/>
    <property type="molecule type" value="Genomic_DNA"/>
</dbReference>
<feature type="region of interest" description="Disordered" evidence="5">
    <location>
        <begin position="234"/>
        <end position="255"/>
    </location>
</feature>
<dbReference type="OrthoDB" id="258143at2759"/>
<dbReference type="PANTHER" id="PTHR12755">
    <property type="entry name" value="CLEAVAGE/POLYADENYLATION FACTOR IA SUBUNIT CLP1P"/>
    <property type="match status" value="1"/>
</dbReference>
<evidence type="ECO:0000259" key="6">
    <source>
        <dbReference type="Pfam" id="PF06807"/>
    </source>
</evidence>
<dbReference type="PANTHER" id="PTHR12755:SF6">
    <property type="entry name" value="POLYRIBONUCLEOTIDE 5'-HYDROXYL-KINASE CLP1"/>
    <property type="match status" value="1"/>
</dbReference>
<dbReference type="GO" id="GO:0005524">
    <property type="term" value="F:ATP binding"/>
    <property type="evidence" value="ECO:0007669"/>
    <property type="project" value="UniProtKB-KW"/>
</dbReference>
<evidence type="ECO:0000256" key="5">
    <source>
        <dbReference type="SAM" id="MobiDB-lite"/>
    </source>
</evidence>
<dbReference type="InterPro" id="IPR038238">
    <property type="entry name" value="Clp1_C_sf"/>
</dbReference>
<dbReference type="InterPro" id="IPR010655">
    <property type="entry name" value="Clp1_C"/>
</dbReference>
<name>A0A1R0GY74_9FUNG</name>
<proteinExistence type="predicted"/>
<dbReference type="SUPFAM" id="SSF52540">
    <property type="entry name" value="P-loop containing nucleoside triphosphate hydrolases"/>
    <property type="match status" value="1"/>
</dbReference>
<dbReference type="Gene3D" id="3.40.50.300">
    <property type="entry name" value="P-loop containing nucleotide triphosphate hydrolases"/>
    <property type="match status" value="1"/>
</dbReference>
<evidence type="ECO:0000256" key="1">
    <source>
        <dbReference type="ARBA" id="ARBA00018706"/>
    </source>
</evidence>
<accession>A0A1R0GY74</accession>
<dbReference type="GO" id="GO:0006388">
    <property type="term" value="P:tRNA splicing, via endonucleolytic cleavage and ligation"/>
    <property type="evidence" value="ECO:0007669"/>
    <property type="project" value="TreeGrafter"/>
</dbReference>